<keyword evidence="6 12" id="KW-0695">RNA-directed DNA polymerase</keyword>
<dbReference type="InterPro" id="IPR043128">
    <property type="entry name" value="Rev_trsase/Diguanyl_cyclase"/>
</dbReference>
<gene>
    <name evidence="12" type="primary">ltrA</name>
    <name evidence="12" type="ORF">C7C46_27690</name>
</gene>
<evidence type="ECO:0000313" key="13">
    <source>
        <dbReference type="Proteomes" id="UP000248039"/>
    </source>
</evidence>
<dbReference type="InterPro" id="IPR051083">
    <property type="entry name" value="GrpII_Intron_Splice-Mob/Def"/>
</dbReference>
<dbReference type="EC" id="2.7.7.49" evidence="1"/>
<accession>A0A2V4MZ41</accession>
<dbReference type="GO" id="GO:0051607">
    <property type="term" value="P:defense response to virus"/>
    <property type="evidence" value="ECO:0007669"/>
    <property type="project" value="UniProtKB-KW"/>
</dbReference>
<evidence type="ECO:0000256" key="5">
    <source>
        <dbReference type="ARBA" id="ARBA00022842"/>
    </source>
</evidence>
<evidence type="ECO:0000256" key="3">
    <source>
        <dbReference type="ARBA" id="ARBA00022695"/>
    </source>
</evidence>
<dbReference type="InterPro" id="IPR013597">
    <property type="entry name" value="Mat_intron_G2"/>
</dbReference>
<evidence type="ECO:0000256" key="9">
    <source>
        <dbReference type="ARBA" id="ARBA00034120"/>
    </source>
</evidence>
<evidence type="ECO:0000256" key="10">
    <source>
        <dbReference type="ARBA" id="ARBA00048173"/>
    </source>
</evidence>
<comment type="catalytic activity">
    <reaction evidence="10">
        <text>DNA(n) + a 2'-deoxyribonucleoside 5'-triphosphate = DNA(n+1) + diphosphate</text>
        <dbReference type="Rhea" id="RHEA:22508"/>
        <dbReference type="Rhea" id="RHEA-COMP:17339"/>
        <dbReference type="Rhea" id="RHEA-COMP:17340"/>
        <dbReference type="ChEBI" id="CHEBI:33019"/>
        <dbReference type="ChEBI" id="CHEBI:61560"/>
        <dbReference type="ChEBI" id="CHEBI:173112"/>
        <dbReference type="EC" id="2.7.7.49"/>
    </reaction>
</comment>
<evidence type="ECO:0000256" key="2">
    <source>
        <dbReference type="ARBA" id="ARBA00022679"/>
    </source>
</evidence>
<keyword evidence="3" id="KW-0548">Nucleotidyltransferase</keyword>
<dbReference type="GO" id="GO:0046872">
    <property type="term" value="F:metal ion binding"/>
    <property type="evidence" value="ECO:0007669"/>
    <property type="project" value="UniProtKB-KW"/>
</dbReference>
<keyword evidence="7" id="KW-0051">Antiviral defense</keyword>
<dbReference type="GO" id="GO:0003723">
    <property type="term" value="F:RNA binding"/>
    <property type="evidence" value="ECO:0007669"/>
    <property type="project" value="InterPro"/>
</dbReference>
<dbReference type="RefSeq" id="WP_110672670.1">
    <property type="nucleotide sequence ID" value="NZ_PYBW01000123.1"/>
</dbReference>
<dbReference type="GO" id="GO:0003964">
    <property type="term" value="F:RNA-directed DNA polymerase activity"/>
    <property type="evidence" value="ECO:0007669"/>
    <property type="project" value="UniProtKB-KW"/>
</dbReference>
<proteinExistence type="inferred from homology"/>
<keyword evidence="4" id="KW-0479">Metal-binding</keyword>
<comment type="function">
    <text evidence="8">Poorly processive, error-prone DNA polymerase involved in untargeted mutagenesis. Copies undamaged DNA at stalled replication forks, which arise in vivo from mismatched or misaligned primer ends. These misaligned primers can be extended by PolIV. Exhibits no 3'-5' exonuclease (proofreading) activity. May be involved in translesional synthesis, in conjunction with the beta clamp from PolIII.</text>
</comment>
<dbReference type="PANTHER" id="PTHR34047:SF3">
    <property type="entry name" value="BLR2052 PROTEIN"/>
    <property type="match status" value="1"/>
</dbReference>
<dbReference type="InterPro" id="IPR043502">
    <property type="entry name" value="DNA/RNA_pol_sf"/>
</dbReference>
<dbReference type="Pfam" id="PF08388">
    <property type="entry name" value="GIIM"/>
    <property type="match status" value="1"/>
</dbReference>
<dbReference type="PANTHER" id="PTHR34047">
    <property type="entry name" value="NUCLEAR INTRON MATURASE 1, MITOCHONDRIAL-RELATED"/>
    <property type="match status" value="1"/>
</dbReference>
<dbReference type="Proteomes" id="UP000248039">
    <property type="component" value="Unassembled WGS sequence"/>
</dbReference>
<dbReference type="EMBL" id="PYBW01000123">
    <property type="protein sequence ID" value="PYC70044.1"/>
    <property type="molecule type" value="Genomic_DNA"/>
</dbReference>
<dbReference type="AlphaFoldDB" id="A0A2V4MZ41"/>
<comment type="similarity">
    <text evidence="9">Belongs to the bacterial reverse transcriptase family.</text>
</comment>
<protein>
    <recommendedName>
        <fullName evidence="1">RNA-directed DNA polymerase</fullName>
        <ecNumber evidence="1">2.7.7.49</ecNumber>
    </recommendedName>
</protein>
<evidence type="ECO:0000256" key="1">
    <source>
        <dbReference type="ARBA" id="ARBA00012493"/>
    </source>
</evidence>
<keyword evidence="13" id="KW-1185">Reference proteome</keyword>
<evidence type="ECO:0000256" key="7">
    <source>
        <dbReference type="ARBA" id="ARBA00023118"/>
    </source>
</evidence>
<dbReference type="NCBIfam" id="TIGR04416">
    <property type="entry name" value="group_II_RT_mat"/>
    <property type="match status" value="1"/>
</dbReference>
<dbReference type="OrthoDB" id="1550386at2"/>
<feature type="domain" description="Reverse transcriptase" evidence="11">
    <location>
        <begin position="53"/>
        <end position="293"/>
    </location>
</feature>
<evidence type="ECO:0000256" key="8">
    <source>
        <dbReference type="ARBA" id="ARBA00025589"/>
    </source>
</evidence>
<reference evidence="12 13" key="1">
    <citation type="submission" date="2018-03" db="EMBL/GenBank/DDBJ databases">
        <title>Bioinformatic expansion and discovery of thiopeptide antibiotics.</title>
        <authorList>
            <person name="Schwalen C.J."/>
            <person name="Hudson G.A."/>
            <person name="Mitchell D.A."/>
        </authorList>
    </citation>
    <scope>NUCLEOTIDE SEQUENCE [LARGE SCALE GENOMIC DNA]</scope>
    <source>
        <strain evidence="12 13">ATCC 21389</strain>
    </source>
</reference>
<comment type="caution">
    <text evidence="12">The sequence shown here is derived from an EMBL/GenBank/DDBJ whole genome shotgun (WGS) entry which is preliminary data.</text>
</comment>
<evidence type="ECO:0000259" key="11">
    <source>
        <dbReference type="PROSITE" id="PS50878"/>
    </source>
</evidence>
<evidence type="ECO:0000256" key="6">
    <source>
        <dbReference type="ARBA" id="ARBA00022918"/>
    </source>
</evidence>
<dbReference type="PROSITE" id="PS50878">
    <property type="entry name" value="RT_POL"/>
    <property type="match status" value="1"/>
</dbReference>
<sequence length="420" mass="48912">MDKLKSQVKPFEISKWEVQEAYREVKANKGAPGVDGQFIDEFEKDLKGNLYKIWNRMSSGTYFPPPVRAVEIPKQHGGGTRMLGIPTVADRVAQTVVARHLTRRVEPVFHSDSYGYRPGRSAHDALERCRDRCWKKNWVIDLDIQKFFDSVRWDLIVKAVEAHTDAVWVVLYVERWLKAPLQLPDGTLQERDRGTPQGSAVSPVLANLFMHYAFDTWLDREFPTVQFERYADDAVVHCVSERQARQVLAALGDRMEEVGLRLHPDKTKIVYCQDGRRRGSFEHTSFTFLGFTFRQRRTKDRDAQYFLGFLPSISKEAQKKIGETVRSWRLHRQVGLTFAELARRINPIVAGWMQYYGRFDRAALYPLLARINAYLVRWVRKKYKRLAALRKALQSVRGAAQRYPRMFAHWKWVTTASSAW</sequence>
<dbReference type="Pfam" id="PF00078">
    <property type="entry name" value="RVT_1"/>
    <property type="match status" value="1"/>
</dbReference>
<dbReference type="PRINTS" id="PR00866">
    <property type="entry name" value="RNADNAPOLMS"/>
</dbReference>
<organism evidence="12 13">
    <name type="scientific">Streptomyces tateyamensis</name>
    <dbReference type="NCBI Taxonomy" id="565073"/>
    <lineage>
        <taxon>Bacteria</taxon>
        <taxon>Bacillati</taxon>
        <taxon>Actinomycetota</taxon>
        <taxon>Actinomycetes</taxon>
        <taxon>Kitasatosporales</taxon>
        <taxon>Streptomycetaceae</taxon>
        <taxon>Streptomyces</taxon>
    </lineage>
</organism>
<dbReference type="InterPro" id="IPR000477">
    <property type="entry name" value="RT_dom"/>
</dbReference>
<dbReference type="InterPro" id="IPR000123">
    <property type="entry name" value="Reverse_transcriptase_msDNA"/>
</dbReference>
<keyword evidence="5" id="KW-0460">Magnesium</keyword>
<name>A0A2V4MZ41_9ACTN</name>
<evidence type="ECO:0000256" key="4">
    <source>
        <dbReference type="ARBA" id="ARBA00022723"/>
    </source>
</evidence>
<dbReference type="Gene3D" id="3.30.70.270">
    <property type="match status" value="1"/>
</dbReference>
<dbReference type="SUPFAM" id="SSF56672">
    <property type="entry name" value="DNA/RNA polymerases"/>
    <property type="match status" value="1"/>
</dbReference>
<dbReference type="InterPro" id="IPR030931">
    <property type="entry name" value="Group_II_RT_mat"/>
</dbReference>
<dbReference type="CDD" id="cd01651">
    <property type="entry name" value="RT_G2_intron"/>
    <property type="match status" value="1"/>
</dbReference>
<keyword evidence="2" id="KW-0808">Transferase</keyword>
<evidence type="ECO:0000313" key="12">
    <source>
        <dbReference type="EMBL" id="PYC70044.1"/>
    </source>
</evidence>